<sequence>MNAVLKQLPSLIRASLDGDKRTVELSVLSIIRKIKKENPLLSSELAEIITTYNAGAPLTRSMGIEPPPVDKDSFMSLVKISDYSTFDQTVILNEQIDKSIRRFLKERELMTKLIANGIKPPNSILFYGPPGVGKTLLTKYVAHCLSLPLITLDLSSAISSYLGKTGQNLKKILDYGKNSPSILLLDEFDAVAKRRDDPSDLGELKRIVNVLLKELEEWPAHSIIVGATNHPEFLDKAIWRRFDLKIEIPFPNEEQRFQLWKFYLNKEIVEIEDSLIRAVAKVIQQISPSDIKQICDHVLRQVIVEESDPIKSLITRLKETHSGDNSSFNKVMTTALKETYGGKLSQAKIATLLGISPSTVNHHLKKSIKK</sequence>
<accession>A0A345ARQ8</accession>
<keyword evidence="3" id="KW-0067">ATP-binding</keyword>
<feature type="domain" description="AAA+ ATPase" evidence="4">
    <location>
        <begin position="120"/>
        <end position="252"/>
    </location>
</feature>
<dbReference type="SUPFAM" id="SSF52540">
    <property type="entry name" value="P-loop containing nucleoside triphosphate hydrolases"/>
    <property type="match status" value="1"/>
</dbReference>
<gene>
    <name evidence="5" type="ORF">YERFFEJ_23</name>
</gene>
<dbReference type="Gene3D" id="1.10.10.60">
    <property type="entry name" value="Homeodomain-like"/>
    <property type="match status" value="1"/>
</dbReference>
<dbReference type="InterPro" id="IPR003959">
    <property type="entry name" value="ATPase_AAA_core"/>
</dbReference>
<reference evidence="6" key="1">
    <citation type="submission" date="2018-06" db="EMBL/GenBank/DDBJ databases">
        <authorList>
            <person name="Merrill B.D."/>
            <person name="Payne A.M."/>
            <person name="Hilton J.A."/>
            <person name="Ward A.T."/>
            <person name="Fajardo C.P."/>
            <person name="Imahara C."/>
            <person name="Hope S."/>
            <person name="Tsourkas P.K."/>
        </authorList>
    </citation>
    <scope>NUCLEOTIDE SEQUENCE [LARGE SCALE GENOMIC DNA]</scope>
</reference>
<evidence type="ECO:0000256" key="1">
    <source>
        <dbReference type="ARBA" id="ARBA00006914"/>
    </source>
</evidence>
<dbReference type="Gene3D" id="3.40.50.300">
    <property type="entry name" value="P-loop containing nucleotide triphosphate hydrolases"/>
    <property type="match status" value="1"/>
</dbReference>
<dbReference type="EMBL" id="MH431931">
    <property type="protein sequence ID" value="AXF39512.1"/>
    <property type="molecule type" value="Genomic_DNA"/>
</dbReference>
<evidence type="ECO:0000313" key="6">
    <source>
        <dbReference type="Proteomes" id="UP000255898"/>
    </source>
</evidence>
<name>A0A345ARQ8_9CAUD</name>
<dbReference type="Pfam" id="PF13412">
    <property type="entry name" value="HTH_24"/>
    <property type="match status" value="1"/>
</dbReference>
<keyword evidence="6" id="KW-1185">Reference proteome</keyword>
<proteinExistence type="inferred from homology"/>
<dbReference type="SMART" id="SM00382">
    <property type="entry name" value="AAA"/>
    <property type="match status" value="1"/>
</dbReference>
<evidence type="ECO:0000259" key="4">
    <source>
        <dbReference type="SMART" id="SM00382"/>
    </source>
</evidence>
<dbReference type="Pfam" id="PF00004">
    <property type="entry name" value="AAA"/>
    <property type="match status" value="1"/>
</dbReference>
<comment type="similarity">
    <text evidence="1">Belongs to the AAA ATPase family.</text>
</comment>
<dbReference type="GO" id="GO:0016887">
    <property type="term" value="F:ATP hydrolysis activity"/>
    <property type="evidence" value="ECO:0007669"/>
    <property type="project" value="InterPro"/>
</dbReference>
<evidence type="ECO:0000256" key="2">
    <source>
        <dbReference type="ARBA" id="ARBA00022741"/>
    </source>
</evidence>
<organism evidence="5 6">
    <name type="scientific">Paenibacillus phage Yyerffej</name>
    <dbReference type="NCBI Taxonomy" id="2249780"/>
    <lineage>
        <taxon>Viruses</taxon>
        <taxon>Duplodnaviria</taxon>
        <taxon>Heunggongvirae</taxon>
        <taxon>Uroviricota</taxon>
        <taxon>Caudoviricetes</taxon>
        <taxon>Fernvirus</taxon>
        <taxon>Fernvirus yyerffej</taxon>
    </lineage>
</organism>
<protein>
    <submittedName>
        <fullName evidence="5">AAA domain ATPase</fullName>
    </submittedName>
</protein>
<dbReference type="CDD" id="cd19481">
    <property type="entry name" value="RecA-like_protease"/>
    <property type="match status" value="1"/>
</dbReference>
<dbReference type="InterPro" id="IPR050221">
    <property type="entry name" value="26S_Proteasome_ATPase"/>
</dbReference>
<keyword evidence="2" id="KW-0547">Nucleotide-binding</keyword>
<evidence type="ECO:0000313" key="5">
    <source>
        <dbReference type="EMBL" id="AXF39512.1"/>
    </source>
</evidence>
<dbReference type="InterPro" id="IPR027417">
    <property type="entry name" value="P-loop_NTPase"/>
</dbReference>
<dbReference type="Proteomes" id="UP000255898">
    <property type="component" value="Segment"/>
</dbReference>
<evidence type="ECO:0000256" key="3">
    <source>
        <dbReference type="ARBA" id="ARBA00022840"/>
    </source>
</evidence>
<dbReference type="InterPro" id="IPR003593">
    <property type="entry name" value="AAA+_ATPase"/>
</dbReference>
<dbReference type="GO" id="GO:0005524">
    <property type="term" value="F:ATP binding"/>
    <property type="evidence" value="ECO:0007669"/>
    <property type="project" value="UniProtKB-KW"/>
</dbReference>
<dbReference type="PANTHER" id="PTHR23073">
    <property type="entry name" value="26S PROTEASOME REGULATORY SUBUNIT"/>
    <property type="match status" value="1"/>
</dbReference>